<dbReference type="SUPFAM" id="SSF53850">
    <property type="entry name" value="Periplasmic binding protein-like II"/>
    <property type="match status" value="1"/>
</dbReference>
<accession>A0A499V3B8</accession>
<dbReference type="EMBL" id="AP019621">
    <property type="protein sequence ID" value="BBJ48764.1"/>
    <property type="molecule type" value="Genomic_DNA"/>
</dbReference>
<dbReference type="Pfam" id="PF13416">
    <property type="entry name" value="SBP_bac_8"/>
    <property type="match status" value="1"/>
</dbReference>
<organism evidence="2">
    <name type="scientific">Streptomyces avermitilis</name>
    <dbReference type="NCBI Taxonomy" id="33903"/>
    <lineage>
        <taxon>Bacteria</taxon>
        <taxon>Bacillati</taxon>
        <taxon>Actinomycetota</taxon>
        <taxon>Actinomycetes</taxon>
        <taxon>Kitasatosporales</taxon>
        <taxon>Streptomycetaceae</taxon>
        <taxon>Streptomyces</taxon>
    </lineage>
</organism>
<evidence type="ECO:0000256" key="1">
    <source>
        <dbReference type="ARBA" id="ARBA00022729"/>
    </source>
</evidence>
<evidence type="ECO:0000313" key="2">
    <source>
        <dbReference type="EMBL" id="BBJ48764.1"/>
    </source>
</evidence>
<keyword evidence="1" id="KW-0732">Signal</keyword>
<dbReference type="InterPro" id="IPR006059">
    <property type="entry name" value="SBP"/>
</dbReference>
<dbReference type="PANTHER" id="PTHR30222:SF18">
    <property type="entry name" value="BIFUNCTIONAL POLYHYDROXYBUTYRATE SYNTHASE _ ABC TRANSPORTER PERIPLASMIC BINDING PROTEIN-RELATED"/>
    <property type="match status" value="1"/>
</dbReference>
<name>A0A499V3B8_STRAX</name>
<gene>
    <name evidence="2" type="ORF">SAVMC3_13930</name>
</gene>
<dbReference type="AlphaFoldDB" id="A0A499V3B8"/>
<proteinExistence type="predicted"/>
<sequence>MALLKDQNANVGEYWSDYLKEVSAFKSGDSTVGTTWQVIANLAADEGAKVKAVLPIEGATGWSDTWMISAKAKHPNCAYKWMNWIISPKVNAEVAEYYGEAPSNIKACDEISDDAFCDTYHATDEGYWKDIAFWTTPIEQCLDGRTEVKCVPYAKWVQAWTEIKG</sequence>
<dbReference type="Gene3D" id="3.40.190.10">
    <property type="entry name" value="Periplasmic binding protein-like II"/>
    <property type="match status" value="2"/>
</dbReference>
<dbReference type="PANTHER" id="PTHR30222">
    <property type="entry name" value="SPERMIDINE/PUTRESCINE-BINDING PERIPLASMIC PROTEIN"/>
    <property type="match status" value="1"/>
</dbReference>
<protein>
    <submittedName>
        <fullName evidence="2">Uncharacterized protein</fullName>
    </submittedName>
</protein>
<reference evidence="2" key="1">
    <citation type="submission" date="2019-04" db="EMBL/GenBank/DDBJ databases">
        <title>Draft genome sequences of Streptomyces avermitilis MC3.</title>
        <authorList>
            <person name="Komaki H."/>
            <person name="Tamura T."/>
            <person name="Hosoyama A."/>
        </authorList>
    </citation>
    <scope>NUCLEOTIDE SEQUENCE</scope>
    <source>
        <strain evidence="2">MC3</strain>
    </source>
</reference>